<protein>
    <submittedName>
        <fullName evidence="2">Uncharacterized protein</fullName>
    </submittedName>
</protein>
<evidence type="ECO:0000256" key="1">
    <source>
        <dbReference type="SAM" id="Phobius"/>
    </source>
</evidence>
<proteinExistence type="predicted"/>
<keyword evidence="1" id="KW-1133">Transmembrane helix</keyword>
<feature type="transmembrane region" description="Helical" evidence="1">
    <location>
        <begin position="124"/>
        <end position="146"/>
    </location>
</feature>
<organism evidence="2">
    <name type="scientific">marine sediment metagenome</name>
    <dbReference type="NCBI Taxonomy" id="412755"/>
    <lineage>
        <taxon>unclassified sequences</taxon>
        <taxon>metagenomes</taxon>
        <taxon>ecological metagenomes</taxon>
    </lineage>
</organism>
<gene>
    <name evidence="2" type="ORF">LCGC14_1253630</name>
</gene>
<sequence>MSKLLMFFGWIWLITVIAGGVLAGEVPFASTTLTADITAISTTPIEVESTNGFGSTGVLIVGEERIAYSSTTATTFRGNIARPMVRGVDGSEAIPHTAEDVVRTIEGVLINEAIDYNLAAISDAAGLAAFITIPIAIYNLIVSFATTPFGFLGTDLQFIAVIWGIAFVGFIFSLGLSMLGWRRV</sequence>
<keyword evidence="1" id="KW-0472">Membrane</keyword>
<keyword evidence="1" id="KW-0812">Transmembrane</keyword>
<feature type="non-terminal residue" evidence="2">
    <location>
        <position position="184"/>
    </location>
</feature>
<name>A0A0F9LNZ7_9ZZZZ</name>
<dbReference type="AlphaFoldDB" id="A0A0F9LNZ7"/>
<comment type="caution">
    <text evidence="2">The sequence shown here is derived from an EMBL/GenBank/DDBJ whole genome shotgun (WGS) entry which is preliminary data.</text>
</comment>
<reference evidence="2" key="1">
    <citation type="journal article" date="2015" name="Nature">
        <title>Complex archaea that bridge the gap between prokaryotes and eukaryotes.</title>
        <authorList>
            <person name="Spang A."/>
            <person name="Saw J.H."/>
            <person name="Jorgensen S.L."/>
            <person name="Zaremba-Niedzwiedzka K."/>
            <person name="Martijn J."/>
            <person name="Lind A.E."/>
            <person name="van Eijk R."/>
            <person name="Schleper C."/>
            <person name="Guy L."/>
            <person name="Ettema T.J."/>
        </authorList>
    </citation>
    <scope>NUCLEOTIDE SEQUENCE</scope>
</reference>
<evidence type="ECO:0000313" key="2">
    <source>
        <dbReference type="EMBL" id="KKM88946.1"/>
    </source>
</evidence>
<feature type="transmembrane region" description="Helical" evidence="1">
    <location>
        <begin position="158"/>
        <end position="181"/>
    </location>
</feature>
<dbReference type="EMBL" id="LAZR01006892">
    <property type="protein sequence ID" value="KKM88946.1"/>
    <property type="molecule type" value="Genomic_DNA"/>
</dbReference>
<accession>A0A0F9LNZ7</accession>